<name>A0A0L6JNZ0_9FIRM</name>
<dbReference type="RefSeq" id="WP_036944603.1">
    <property type="nucleotide sequence ID" value="NZ_JQKC01000032.1"/>
</dbReference>
<evidence type="ECO:0000313" key="1">
    <source>
        <dbReference type="EMBL" id="KNY27556.1"/>
    </source>
</evidence>
<accession>A0A0L6JNZ0</accession>
<keyword evidence="2" id="KW-1185">Reference proteome</keyword>
<protein>
    <submittedName>
        <fullName evidence="1">Uncharacterized protein</fullName>
    </submittedName>
</protein>
<organism evidence="1 2">
    <name type="scientific">Pseudobacteroides cellulosolvens ATCC 35603 = DSM 2933</name>
    <dbReference type="NCBI Taxonomy" id="398512"/>
    <lineage>
        <taxon>Bacteria</taxon>
        <taxon>Bacillati</taxon>
        <taxon>Bacillota</taxon>
        <taxon>Clostridia</taxon>
        <taxon>Eubacteriales</taxon>
        <taxon>Oscillospiraceae</taxon>
        <taxon>Pseudobacteroides</taxon>
    </lineage>
</organism>
<comment type="caution">
    <text evidence="1">The sequence shown here is derived from an EMBL/GenBank/DDBJ whole genome shotgun (WGS) entry which is preliminary data.</text>
</comment>
<gene>
    <name evidence="1" type="ORF">Bccel_2827</name>
</gene>
<reference evidence="2" key="1">
    <citation type="submission" date="2015-07" db="EMBL/GenBank/DDBJ databases">
        <title>Near-Complete Genome Sequence of the Cellulolytic Bacterium Bacteroides (Pseudobacteroides) cellulosolvens ATCC 35603.</title>
        <authorList>
            <person name="Dassa B."/>
            <person name="Utturkar S.M."/>
            <person name="Klingeman D.M."/>
            <person name="Hurt R.A."/>
            <person name="Keller M."/>
            <person name="Xu J."/>
            <person name="Reddy Y.H.K."/>
            <person name="Borovok I."/>
            <person name="Grinberg I.R."/>
            <person name="Lamed R."/>
            <person name="Zhivin O."/>
            <person name="Bayer E.A."/>
            <person name="Brown S.D."/>
        </authorList>
    </citation>
    <scope>NUCLEOTIDE SEQUENCE [LARGE SCALE GENOMIC DNA]</scope>
    <source>
        <strain evidence="2">DSM 2933</strain>
    </source>
</reference>
<dbReference type="STRING" id="398512.Bccel_2827"/>
<dbReference type="AlphaFoldDB" id="A0A0L6JNZ0"/>
<sequence length="129" mass="14459">MKKFAEHLAEQNLELNRMSLFETDALKLNLLNYRSAPKATMEKLVDKARRKANKFLGGKKGDRLDAAHALDSVAGGYINKFIGLRDGWANQMVGALWKKRQGLIQPGKIHTLVPGVSTKNGFKTIDEFF</sequence>
<proteinExistence type="predicted"/>
<evidence type="ECO:0000313" key="2">
    <source>
        <dbReference type="Proteomes" id="UP000036923"/>
    </source>
</evidence>
<dbReference type="Proteomes" id="UP000036923">
    <property type="component" value="Unassembled WGS sequence"/>
</dbReference>
<dbReference type="EMBL" id="LGTC01000001">
    <property type="protein sequence ID" value="KNY27556.1"/>
    <property type="molecule type" value="Genomic_DNA"/>
</dbReference>